<dbReference type="PRINTS" id="PR01021">
    <property type="entry name" value="OMPADOMAIN"/>
</dbReference>
<keyword evidence="5" id="KW-0812">Transmembrane</keyword>
<dbReference type="Proteomes" id="UP000435036">
    <property type="component" value="Unassembled WGS sequence"/>
</dbReference>
<evidence type="ECO:0000256" key="5">
    <source>
        <dbReference type="SAM" id="Phobius"/>
    </source>
</evidence>
<dbReference type="InterPro" id="IPR036737">
    <property type="entry name" value="OmpA-like_sf"/>
</dbReference>
<evidence type="ECO:0000256" key="3">
    <source>
        <dbReference type="ARBA" id="ARBA00023237"/>
    </source>
</evidence>
<gene>
    <name evidence="7" type="ORF">GQF63_05695</name>
</gene>
<keyword evidence="2 4" id="KW-0472">Membrane</keyword>
<keyword evidence="3" id="KW-0998">Cell outer membrane</keyword>
<dbReference type="InterPro" id="IPR050330">
    <property type="entry name" value="Bact_OuterMem_StrucFunc"/>
</dbReference>
<proteinExistence type="predicted"/>
<keyword evidence="8" id="KW-1185">Reference proteome</keyword>
<reference evidence="7 8" key="1">
    <citation type="submission" date="2019-12" db="EMBL/GenBank/DDBJ databases">
        <authorList>
            <person name="Dong K."/>
        </authorList>
    </citation>
    <scope>NUCLEOTIDE SEQUENCE [LARGE SCALE GENOMIC DNA]</scope>
    <source>
        <strain evidence="7 8">JCM 31225</strain>
    </source>
</reference>
<name>A0A6N8L028_9SPHI</name>
<dbReference type="RefSeq" id="WP_160368169.1">
    <property type="nucleotide sequence ID" value="NZ_WSQA01000003.1"/>
</dbReference>
<protein>
    <submittedName>
        <fullName evidence="7">OmpA family protein</fullName>
    </submittedName>
</protein>
<comment type="subcellular location">
    <subcellularLocation>
        <location evidence="1">Cell outer membrane</location>
    </subcellularLocation>
</comment>
<sequence>MENSLLTTARSYFNDQVFEHIATQEGASSDQVRQGLDAVIPSLFLGLQGKSSTEQSGIFDVLKQHFSQVDFSNISSLWSNASIEGGESEKSNHLLGSIFGGGLDQVISSISGFLHTNSGMVSKLFKSALPAVVGALTSNGTNWDQNRISSLLDQNKSDFLAALPSGLNLGALGSSLLADPDIVTGRPVHPVEPSEPVIDPVKDVVVDDPIIPIPPRASHVEPERPVATIRDEEPKRGAGLWWLLIPILLLLLWFLFGKGCSREDSTTTTDTMTTSVVPVDTMQDTTIDTAPVRESIMVTLPDNSTLNAYKGGIEDQLVTFLNSDYKALSDEELKNRWFDFDNLNFETGTATITPESQTQLNNLVAILKVFPDVKVKIGGYTDKTGNEDLNKKLSTDRANAVKAELDKLGVGDRVAETEGYGSSLAKFDASAPESDRIKDRRVSISVRK</sequence>
<dbReference type="InterPro" id="IPR006665">
    <property type="entry name" value="OmpA-like"/>
</dbReference>
<dbReference type="OrthoDB" id="9782229at2"/>
<evidence type="ECO:0000313" key="8">
    <source>
        <dbReference type="Proteomes" id="UP000435036"/>
    </source>
</evidence>
<dbReference type="PANTHER" id="PTHR30329">
    <property type="entry name" value="STATOR ELEMENT OF FLAGELLAR MOTOR COMPLEX"/>
    <property type="match status" value="1"/>
</dbReference>
<dbReference type="SUPFAM" id="SSF103088">
    <property type="entry name" value="OmpA-like"/>
    <property type="match status" value="1"/>
</dbReference>
<evidence type="ECO:0000256" key="2">
    <source>
        <dbReference type="ARBA" id="ARBA00023136"/>
    </source>
</evidence>
<dbReference type="CDD" id="cd07185">
    <property type="entry name" value="OmpA_C-like"/>
    <property type="match status" value="1"/>
</dbReference>
<dbReference type="PANTHER" id="PTHR30329:SF21">
    <property type="entry name" value="LIPOPROTEIN YIAD-RELATED"/>
    <property type="match status" value="1"/>
</dbReference>
<feature type="transmembrane region" description="Helical" evidence="5">
    <location>
        <begin position="239"/>
        <end position="256"/>
    </location>
</feature>
<evidence type="ECO:0000313" key="7">
    <source>
        <dbReference type="EMBL" id="MVZ61508.1"/>
    </source>
</evidence>
<dbReference type="InterPro" id="IPR006664">
    <property type="entry name" value="OMP_bac"/>
</dbReference>
<dbReference type="InterPro" id="IPR009282">
    <property type="entry name" value="DUF937"/>
</dbReference>
<evidence type="ECO:0000256" key="1">
    <source>
        <dbReference type="ARBA" id="ARBA00004442"/>
    </source>
</evidence>
<keyword evidence="5" id="KW-1133">Transmembrane helix</keyword>
<feature type="domain" description="OmpA-like" evidence="6">
    <location>
        <begin position="332"/>
        <end position="448"/>
    </location>
</feature>
<dbReference type="Pfam" id="PF06078">
    <property type="entry name" value="DUF937"/>
    <property type="match status" value="1"/>
</dbReference>
<organism evidence="7 8">
    <name type="scientific">Sphingobacterium humi</name>
    <dbReference type="NCBI Taxonomy" id="1796905"/>
    <lineage>
        <taxon>Bacteria</taxon>
        <taxon>Pseudomonadati</taxon>
        <taxon>Bacteroidota</taxon>
        <taxon>Sphingobacteriia</taxon>
        <taxon>Sphingobacteriales</taxon>
        <taxon>Sphingobacteriaceae</taxon>
        <taxon>Sphingobacterium</taxon>
    </lineage>
</organism>
<dbReference type="EMBL" id="WSQA01000003">
    <property type="protein sequence ID" value="MVZ61508.1"/>
    <property type="molecule type" value="Genomic_DNA"/>
</dbReference>
<evidence type="ECO:0000259" key="6">
    <source>
        <dbReference type="PROSITE" id="PS51123"/>
    </source>
</evidence>
<dbReference type="AlphaFoldDB" id="A0A6N8L028"/>
<dbReference type="Gene3D" id="3.30.1330.60">
    <property type="entry name" value="OmpA-like domain"/>
    <property type="match status" value="1"/>
</dbReference>
<dbReference type="GO" id="GO:0009279">
    <property type="term" value="C:cell outer membrane"/>
    <property type="evidence" value="ECO:0007669"/>
    <property type="project" value="UniProtKB-SubCell"/>
</dbReference>
<dbReference type="PROSITE" id="PS51123">
    <property type="entry name" value="OMPA_2"/>
    <property type="match status" value="1"/>
</dbReference>
<evidence type="ECO:0000256" key="4">
    <source>
        <dbReference type="PROSITE-ProRule" id="PRU00473"/>
    </source>
</evidence>
<comment type="caution">
    <text evidence="7">The sequence shown here is derived from an EMBL/GenBank/DDBJ whole genome shotgun (WGS) entry which is preliminary data.</text>
</comment>
<dbReference type="Pfam" id="PF00691">
    <property type="entry name" value="OmpA"/>
    <property type="match status" value="1"/>
</dbReference>
<accession>A0A6N8L028</accession>